<dbReference type="Pfam" id="PF13239">
    <property type="entry name" value="2TM"/>
    <property type="match status" value="1"/>
</dbReference>
<evidence type="ECO:0000313" key="4">
    <source>
        <dbReference type="Proteomes" id="UP000319374"/>
    </source>
</evidence>
<protein>
    <recommendedName>
        <fullName evidence="2">2TM domain-containing protein</fullName>
    </recommendedName>
</protein>
<dbReference type="Proteomes" id="UP000319374">
    <property type="component" value="Chromosome"/>
</dbReference>
<dbReference type="GeneID" id="98673720"/>
<feature type="domain" description="2TM" evidence="2">
    <location>
        <begin position="20"/>
        <end position="66"/>
    </location>
</feature>
<dbReference type="AlphaFoldDB" id="A0A4Y1X241"/>
<dbReference type="KEGG" id="ada:A5CPEGH6_17330"/>
<feature type="transmembrane region" description="Helical" evidence="1">
    <location>
        <begin position="47"/>
        <end position="69"/>
    </location>
</feature>
<keyword evidence="1" id="KW-1133">Transmembrane helix</keyword>
<feature type="transmembrane region" description="Helical" evidence="1">
    <location>
        <begin position="21"/>
        <end position="41"/>
    </location>
</feature>
<organism evidence="3 4">
    <name type="scientific">Alistipes dispar</name>
    <dbReference type="NCBI Taxonomy" id="2585119"/>
    <lineage>
        <taxon>Bacteria</taxon>
        <taxon>Pseudomonadati</taxon>
        <taxon>Bacteroidota</taxon>
        <taxon>Bacteroidia</taxon>
        <taxon>Bacteroidales</taxon>
        <taxon>Rikenellaceae</taxon>
        <taxon>Alistipes</taxon>
    </lineage>
</organism>
<sequence length="79" mass="9332">MENTSEKNRDTTAKRRIFTRTFTRSIVHYAVTCAFLAVINYRTSPQYWWVAWVAAGWGLNLLLSLIWRLTDEDDTCETR</sequence>
<proteinExistence type="predicted"/>
<name>A0A4Y1X241_9BACT</name>
<evidence type="ECO:0000259" key="2">
    <source>
        <dbReference type="Pfam" id="PF13239"/>
    </source>
</evidence>
<evidence type="ECO:0000256" key="1">
    <source>
        <dbReference type="SAM" id="Phobius"/>
    </source>
</evidence>
<keyword evidence="1" id="KW-0472">Membrane</keyword>
<keyword evidence="4" id="KW-1185">Reference proteome</keyword>
<reference evidence="4" key="1">
    <citation type="submission" date="2019-06" db="EMBL/GenBank/DDBJ databases">
        <title>Alistipes onderdonkii subsp. vulgaris subsp. nov., Alistipes dispar sp. nov. and Alistipes communis sp. nov., isolated from human faeces, and creation of Alistipes onderdonkii subsp. onderdonkii subsp. nov.</title>
        <authorList>
            <person name="Sakamoto M."/>
            <person name="Ikeyama N."/>
            <person name="Ogata Y."/>
            <person name="Suda W."/>
            <person name="Iino T."/>
            <person name="Hattori M."/>
            <person name="Ohkuma M."/>
        </authorList>
    </citation>
    <scope>NUCLEOTIDE SEQUENCE [LARGE SCALE GENOMIC DNA]</scope>
    <source>
        <strain evidence="4">5CPEGH6</strain>
    </source>
</reference>
<dbReference type="InterPro" id="IPR025698">
    <property type="entry name" value="2TM_dom"/>
</dbReference>
<accession>A0A4Y1X241</accession>
<gene>
    <name evidence="3" type="ORF">A5CPEGH6_17330</name>
</gene>
<dbReference type="RefSeq" id="WP_141429110.1">
    <property type="nucleotide sequence ID" value="NZ_AP019736.1"/>
</dbReference>
<dbReference type="EMBL" id="AP019736">
    <property type="protein sequence ID" value="BBL07095.1"/>
    <property type="molecule type" value="Genomic_DNA"/>
</dbReference>
<keyword evidence="1" id="KW-0812">Transmembrane</keyword>
<evidence type="ECO:0000313" key="3">
    <source>
        <dbReference type="EMBL" id="BBL07095.1"/>
    </source>
</evidence>